<dbReference type="PROSITE" id="PS50157">
    <property type="entry name" value="ZINC_FINGER_C2H2_2"/>
    <property type="match status" value="1"/>
</dbReference>
<keyword evidence="9" id="KW-1185">Reference proteome</keyword>
<feature type="compositionally biased region" description="Low complexity" evidence="6">
    <location>
        <begin position="1"/>
        <end position="14"/>
    </location>
</feature>
<keyword evidence="2" id="KW-0677">Repeat</keyword>
<keyword evidence="3 5" id="KW-0863">Zinc-finger</keyword>
<dbReference type="PANTHER" id="PTHR24403">
    <property type="entry name" value="ZINC FINGER PROTEIN"/>
    <property type="match status" value="1"/>
</dbReference>
<evidence type="ECO:0000313" key="9">
    <source>
        <dbReference type="Proteomes" id="UP001165060"/>
    </source>
</evidence>
<sequence>MDAADPVPTTVPLCPLVPPPLPNPSTSSSSRPAKEAKPAPTQKCQHCDATFAYPSKLKRHLADKHDIGVIWYDCDIQGCYFRTKQKTGIKRHKLDTHNLRAAVHECPFCGGADAKKFKGKSTLSHHVLRFHPAQFELWSKGATLPKRWMCTQKFCHPDNGEIISCTFSTFKKSELDRHETRAHNIQHKEPVPLMCKFGCGYSTARTGLMKSHESACPGGEKRLFGGAEPQNKRPRTG</sequence>
<evidence type="ECO:0000256" key="6">
    <source>
        <dbReference type="SAM" id="MobiDB-lite"/>
    </source>
</evidence>
<dbReference type="PANTHER" id="PTHR24403:SF109">
    <property type="entry name" value="ZINC FINGER PROTEIN 845-LIKE"/>
    <property type="match status" value="1"/>
</dbReference>
<evidence type="ECO:0000256" key="1">
    <source>
        <dbReference type="ARBA" id="ARBA00022723"/>
    </source>
</evidence>
<keyword evidence="4" id="KW-0862">Zinc</keyword>
<evidence type="ECO:0000256" key="2">
    <source>
        <dbReference type="ARBA" id="ARBA00022737"/>
    </source>
</evidence>
<evidence type="ECO:0000256" key="3">
    <source>
        <dbReference type="ARBA" id="ARBA00022771"/>
    </source>
</evidence>
<dbReference type="Proteomes" id="UP001165060">
    <property type="component" value="Unassembled WGS sequence"/>
</dbReference>
<dbReference type="EMBL" id="BRYB01003537">
    <property type="protein sequence ID" value="GMI38399.1"/>
    <property type="molecule type" value="Genomic_DNA"/>
</dbReference>
<protein>
    <recommendedName>
        <fullName evidence="7">C2H2-type domain-containing protein</fullName>
    </recommendedName>
</protein>
<feature type="domain" description="C2H2-type" evidence="7">
    <location>
        <begin position="42"/>
        <end position="65"/>
    </location>
</feature>
<evidence type="ECO:0000259" key="7">
    <source>
        <dbReference type="PROSITE" id="PS50157"/>
    </source>
</evidence>
<evidence type="ECO:0000313" key="8">
    <source>
        <dbReference type="EMBL" id="GMI38399.1"/>
    </source>
</evidence>
<evidence type="ECO:0000256" key="5">
    <source>
        <dbReference type="PROSITE-ProRule" id="PRU00042"/>
    </source>
</evidence>
<accession>A0ABQ6N2Z7</accession>
<evidence type="ECO:0000256" key="4">
    <source>
        <dbReference type="ARBA" id="ARBA00022833"/>
    </source>
</evidence>
<dbReference type="Gene3D" id="3.30.160.60">
    <property type="entry name" value="Classic Zinc Finger"/>
    <property type="match status" value="1"/>
</dbReference>
<name>A0ABQ6N2Z7_9STRA</name>
<feature type="region of interest" description="Disordered" evidence="6">
    <location>
        <begin position="1"/>
        <end position="41"/>
    </location>
</feature>
<dbReference type="SMART" id="SM00355">
    <property type="entry name" value="ZnF_C2H2"/>
    <property type="match status" value="4"/>
</dbReference>
<gene>
    <name evidence="8" type="ORF">TeGR_g2040</name>
</gene>
<organism evidence="8 9">
    <name type="scientific">Tetraparma gracilis</name>
    <dbReference type="NCBI Taxonomy" id="2962635"/>
    <lineage>
        <taxon>Eukaryota</taxon>
        <taxon>Sar</taxon>
        <taxon>Stramenopiles</taxon>
        <taxon>Ochrophyta</taxon>
        <taxon>Bolidophyceae</taxon>
        <taxon>Parmales</taxon>
        <taxon>Triparmaceae</taxon>
        <taxon>Tetraparma</taxon>
    </lineage>
</organism>
<proteinExistence type="predicted"/>
<keyword evidence="1" id="KW-0479">Metal-binding</keyword>
<dbReference type="PROSITE" id="PS00028">
    <property type="entry name" value="ZINC_FINGER_C2H2_1"/>
    <property type="match status" value="1"/>
</dbReference>
<reference evidence="8 9" key="1">
    <citation type="journal article" date="2023" name="Commun. Biol.">
        <title>Genome analysis of Parmales, the sister group of diatoms, reveals the evolutionary specialization of diatoms from phago-mixotrophs to photoautotrophs.</title>
        <authorList>
            <person name="Ban H."/>
            <person name="Sato S."/>
            <person name="Yoshikawa S."/>
            <person name="Yamada K."/>
            <person name="Nakamura Y."/>
            <person name="Ichinomiya M."/>
            <person name="Sato N."/>
            <person name="Blanc-Mathieu R."/>
            <person name="Endo H."/>
            <person name="Kuwata A."/>
            <person name="Ogata H."/>
        </authorList>
    </citation>
    <scope>NUCLEOTIDE SEQUENCE [LARGE SCALE GENOMIC DNA]</scope>
</reference>
<dbReference type="InterPro" id="IPR050688">
    <property type="entry name" value="Zinc_finger/UBP_domain"/>
</dbReference>
<comment type="caution">
    <text evidence="8">The sequence shown here is derived from an EMBL/GenBank/DDBJ whole genome shotgun (WGS) entry which is preliminary data.</text>
</comment>
<dbReference type="InterPro" id="IPR013087">
    <property type="entry name" value="Znf_C2H2_type"/>
</dbReference>